<dbReference type="Proteomes" id="UP000030152">
    <property type="component" value="Unassembled WGS sequence"/>
</dbReference>
<protein>
    <submittedName>
        <fullName evidence="5">Succinate-semialdehyde dehydrogenase</fullName>
    </submittedName>
</protein>
<dbReference type="InterPro" id="IPR044148">
    <property type="entry name" value="ALDH_GabD1-like"/>
</dbReference>
<dbReference type="PROSITE" id="PS00070">
    <property type="entry name" value="ALDEHYDE_DEHYDR_CYS"/>
    <property type="match status" value="1"/>
</dbReference>
<dbReference type="Gene3D" id="3.40.309.10">
    <property type="entry name" value="Aldehyde Dehydrogenase, Chain A, domain 2"/>
    <property type="match status" value="1"/>
</dbReference>
<dbReference type="PANTHER" id="PTHR43217:SF1">
    <property type="entry name" value="SUCCINATE SEMIALDEHYDE DEHYDROGENASE [NAD(P)+] SAD"/>
    <property type="match status" value="1"/>
</dbReference>
<organism evidence="5 6">
    <name type="scientific">Flavobacterium rivuli WB 3.3-2 = DSM 21788</name>
    <dbReference type="NCBI Taxonomy" id="1121895"/>
    <lineage>
        <taxon>Bacteria</taxon>
        <taxon>Pseudomonadati</taxon>
        <taxon>Bacteroidota</taxon>
        <taxon>Flavobacteriia</taxon>
        <taxon>Flavobacteriales</taxon>
        <taxon>Flavobacteriaceae</taxon>
        <taxon>Flavobacterium</taxon>
    </lineage>
</organism>
<dbReference type="FunFam" id="3.40.309.10:FF:000009">
    <property type="entry name" value="Aldehyde dehydrogenase A"/>
    <property type="match status" value="1"/>
</dbReference>
<dbReference type="EMBL" id="JRLX01000011">
    <property type="protein sequence ID" value="KGO86254.1"/>
    <property type="molecule type" value="Genomic_DNA"/>
</dbReference>
<evidence type="ECO:0000256" key="2">
    <source>
        <dbReference type="ARBA" id="ARBA00022857"/>
    </source>
</evidence>
<evidence type="ECO:0000256" key="1">
    <source>
        <dbReference type="ARBA" id="ARBA00009986"/>
    </source>
</evidence>
<evidence type="ECO:0000256" key="3">
    <source>
        <dbReference type="ARBA" id="ARBA00023002"/>
    </source>
</evidence>
<dbReference type="FunFam" id="3.40.605.10:FF:000012">
    <property type="entry name" value="NAD-dependent succinate-semialdehyde dehydrogenase"/>
    <property type="match status" value="1"/>
</dbReference>
<dbReference type="GO" id="GO:0004777">
    <property type="term" value="F:succinate-semialdehyde dehydrogenase (NAD+) activity"/>
    <property type="evidence" value="ECO:0007669"/>
    <property type="project" value="TreeGrafter"/>
</dbReference>
<sequence length="450" mass="49374">MFSIINPFDSTFLSEHQYITDSEVENTLKISKKSFDIWGFTPVNERLNFIKNLVFALTKKQHLLAKQCSLEMGKPITQALAEVKKCQILCEYYLNHAEKFLEKRQIEANGSESYVTYEPLGVILGVMPWNFPYWQVFRFAIPTIIAGNTVVVKHASNIAGCAILIEELFREAGFPDGIYTNLLISGSQVKAVIENPIVKAVSLTGSEKAGASVASIAANKIKKAVLELGGSNGLIVCEDADIDKTVEIAVNARFQNAGQSCIAAKRFFVHSSLFDAFIEKFTKAVSKLKAGNPLNEDTYVGPLARTDLAEDVEKQVNKSVEMGAKIVLGGKRTEAFYEPTILVNVTTDMPVFNEEVFGPAVPVLSFNTFEEAVELSNKSDFGLGVSVFTADVEALKEKINLFQEGAVFINAMVKSDPALPFGGVKRSGYGRELAEDGIKEFVNVKTVYIG</sequence>
<dbReference type="STRING" id="1121895.GCA_000378485_00718"/>
<evidence type="ECO:0000259" key="4">
    <source>
        <dbReference type="Pfam" id="PF00171"/>
    </source>
</evidence>
<comment type="similarity">
    <text evidence="1">Belongs to the aldehyde dehydrogenase family.</text>
</comment>
<dbReference type="AlphaFoldDB" id="A0A0A2M1X6"/>
<evidence type="ECO:0000313" key="6">
    <source>
        <dbReference type="Proteomes" id="UP000030152"/>
    </source>
</evidence>
<evidence type="ECO:0000313" key="5">
    <source>
        <dbReference type="EMBL" id="KGO86254.1"/>
    </source>
</evidence>
<dbReference type="RefSeq" id="WP_020211845.1">
    <property type="nucleotide sequence ID" value="NZ_JRLX01000011.1"/>
</dbReference>
<dbReference type="CDD" id="cd07100">
    <property type="entry name" value="ALDH_SSADH1_GabD1"/>
    <property type="match status" value="1"/>
</dbReference>
<dbReference type="Gene3D" id="3.40.605.10">
    <property type="entry name" value="Aldehyde Dehydrogenase, Chain A, domain 1"/>
    <property type="match status" value="1"/>
</dbReference>
<comment type="caution">
    <text evidence="5">The sequence shown here is derived from an EMBL/GenBank/DDBJ whole genome shotgun (WGS) entry which is preliminary data.</text>
</comment>
<keyword evidence="3" id="KW-0560">Oxidoreductase</keyword>
<dbReference type="OrthoDB" id="9762913at2"/>
<keyword evidence="2" id="KW-0521">NADP</keyword>
<dbReference type="InterPro" id="IPR047110">
    <property type="entry name" value="GABD/Sad-like"/>
</dbReference>
<dbReference type="InterPro" id="IPR016161">
    <property type="entry name" value="Ald_DH/histidinol_DH"/>
</dbReference>
<dbReference type="SUPFAM" id="SSF53720">
    <property type="entry name" value="ALDH-like"/>
    <property type="match status" value="1"/>
</dbReference>
<dbReference type="eggNOG" id="COG1012">
    <property type="taxonomic scope" value="Bacteria"/>
</dbReference>
<accession>A0A0A2M1X6</accession>
<dbReference type="InterPro" id="IPR016162">
    <property type="entry name" value="Ald_DH_N"/>
</dbReference>
<reference evidence="5 6" key="1">
    <citation type="submission" date="2013-09" db="EMBL/GenBank/DDBJ databases">
        <authorList>
            <person name="Zeng Z."/>
            <person name="Chen C."/>
        </authorList>
    </citation>
    <scope>NUCLEOTIDE SEQUENCE [LARGE SCALE GENOMIC DNA]</scope>
    <source>
        <strain evidence="5 6">WB 3.3-2</strain>
    </source>
</reference>
<gene>
    <name evidence="5" type="ORF">Q765_11775</name>
</gene>
<dbReference type="InterPro" id="IPR016163">
    <property type="entry name" value="Ald_DH_C"/>
</dbReference>
<dbReference type="InterPro" id="IPR015590">
    <property type="entry name" value="Aldehyde_DH_dom"/>
</dbReference>
<name>A0A0A2M1X6_9FLAO</name>
<proteinExistence type="inferred from homology"/>
<keyword evidence="6" id="KW-1185">Reference proteome</keyword>
<dbReference type="GO" id="GO:0004030">
    <property type="term" value="F:aldehyde dehydrogenase [NAD(P)+] activity"/>
    <property type="evidence" value="ECO:0007669"/>
    <property type="project" value="InterPro"/>
</dbReference>
<feature type="domain" description="Aldehyde dehydrogenase" evidence="4">
    <location>
        <begin position="2"/>
        <end position="447"/>
    </location>
</feature>
<dbReference type="InterPro" id="IPR016160">
    <property type="entry name" value="Ald_DH_CS_CYS"/>
</dbReference>
<dbReference type="Pfam" id="PF00171">
    <property type="entry name" value="Aldedh"/>
    <property type="match status" value="1"/>
</dbReference>
<dbReference type="PANTHER" id="PTHR43217">
    <property type="entry name" value="SUCCINATE SEMIALDEHYDE DEHYDROGENASE [NAD(P)+] SAD"/>
    <property type="match status" value="1"/>
</dbReference>